<dbReference type="RefSeq" id="WP_071163668.1">
    <property type="nucleotide sequence ID" value="NZ_CP017812.1"/>
</dbReference>
<dbReference type="SUPFAM" id="SSF53474">
    <property type="entry name" value="alpha/beta-Hydrolases"/>
    <property type="match status" value="2"/>
</dbReference>
<organism evidence="3 4">
    <name type="scientific">Boudabousia tangfeifanii</name>
    <dbReference type="NCBI Taxonomy" id="1912795"/>
    <lineage>
        <taxon>Bacteria</taxon>
        <taxon>Bacillati</taxon>
        <taxon>Actinomycetota</taxon>
        <taxon>Actinomycetes</taxon>
        <taxon>Actinomycetales</taxon>
        <taxon>Actinomycetaceae</taxon>
        <taxon>Boudabousia</taxon>
    </lineage>
</organism>
<proteinExistence type="predicted"/>
<feature type="compositionally biased region" description="Polar residues" evidence="1">
    <location>
        <begin position="287"/>
        <end position="296"/>
    </location>
</feature>
<sequence>MPQIPSEVKPVRVSVRRYEGWQYNIRYYAPVDSGYLGGHGPSTQMPLASEAFSQTPAQVYLLVHGLGLSTRYFHRLIAELQITGAVVALELPGFGQTLKPGCRLGICTYAQIVAEVVRNLPAKWAKPNLTMVGHSMGAQVALQAAALVPPNTLVLLGLPAAQTLGPSRLGGRFVWASRHEPPGLARLAIQGYFECGLPTFARALVSICEFSAQPALDALDPKTRVHLIRGEYDYVSPAAWLEEISHYLRGITAEDEPKRLGPEVEPAPCQQTVQTAKSKDEGDSAQAKASPQERPTVTSAIATNAAHSVLFDHDEWLATQIVSASGQIGPTVAERKAAPTNRAEAKADAKHLKLPRIEDLAKLKQRQNLGELVQLPTLSKITANIDPTELPDFSDLPDFRRFIGQVELPSPQDLPKLSGLRAFGDLGRPSQHLPRAVKTLATEVYRDFASLWRYSRQVTPPARWSEGEGPVILALPGINEHWPSLAVLLEYLHYSGWRIMVPDLGTSHPEPSELAKVVDRKWRAQLGTSKVVLLGHSKGGLIAHELANLWDQMAATGEQSVPQVQAIVTLATPYRGSKWGYLFWSKSAIGRLSPKAPHFQLAKYQDSLENRPVYPINFAWDFKTLQVSTPDNTEPIVWPAWGHTLPLFDPRLASYVAGLLKPFLS</sequence>
<dbReference type="GO" id="GO:0016020">
    <property type="term" value="C:membrane"/>
    <property type="evidence" value="ECO:0007669"/>
    <property type="project" value="TreeGrafter"/>
</dbReference>
<accession>A0A1D9MIT8</accession>
<dbReference type="STRING" id="1912795.BK816_01925"/>
<dbReference type="AlphaFoldDB" id="A0A1D9MIT8"/>
<feature type="region of interest" description="Disordered" evidence="1">
    <location>
        <begin position="258"/>
        <end position="296"/>
    </location>
</feature>
<dbReference type="EMBL" id="CP017812">
    <property type="protein sequence ID" value="AOZ72202.1"/>
    <property type="molecule type" value="Genomic_DNA"/>
</dbReference>
<dbReference type="InterPro" id="IPR029058">
    <property type="entry name" value="AB_hydrolase_fold"/>
</dbReference>
<dbReference type="InterPro" id="IPR050266">
    <property type="entry name" value="AB_hydrolase_sf"/>
</dbReference>
<dbReference type="Pfam" id="PF12697">
    <property type="entry name" value="Abhydrolase_6"/>
    <property type="match status" value="1"/>
</dbReference>
<feature type="domain" description="AB hydrolase-1" evidence="2">
    <location>
        <begin position="61"/>
        <end position="318"/>
    </location>
</feature>
<evidence type="ECO:0000313" key="3">
    <source>
        <dbReference type="EMBL" id="AOZ72202.1"/>
    </source>
</evidence>
<evidence type="ECO:0000313" key="4">
    <source>
        <dbReference type="Proteomes" id="UP000176288"/>
    </source>
</evidence>
<gene>
    <name evidence="3" type="ORF">BK816_01925</name>
</gene>
<dbReference type="KEGG" id="avu:BK816_01925"/>
<dbReference type="InterPro" id="IPR000073">
    <property type="entry name" value="AB_hydrolase_1"/>
</dbReference>
<dbReference type="PANTHER" id="PTHR43798:SF5">
    <property type="entry name" value="MONOACYLGLYCEROL LIPASE ABHD6"/>
    <property type="match status" value="1"/>
</dbReference>
<reference evidence="3 4" key="1">
    <citation type="submission" date="2016-10" db="EMBL/GenBank/DDBJ databases">
        <title>Actinomyces aegypiusis sp. nov., isolated from the Aegypius monachus in Qinghai Tibet Plateau China.</title>
        <authorList>
            <person name="Wang Y."/>
        </authorList>
    </citation>
    <scope>NUCLEOTIDE SEQUENCE [LARGE SCALE GENOMIC DNA]</scope>
    <source>
        <strain evidence="3 4">VUL4_3</strain>
    </source>
</reference>
<dbReference type="Gene3D" id="3.40.50.1820">
    <property type="entry name" value="alpha/beta hydrolase"/>
    <property type="match status" value="2"/>
</dbReference>
<dbReference type="Proteomes" id="UP000176288">
    <property type="component" value="Chromosome"/>
</dbReference>
<dbReference type="PANTHER" id="PTHR43798">
    <property type="entry name" value="MONOACYLGLYCEROL LIPASE"/>
    <property type="match status" value="1"/>
</dbReference>
<name>A0A1D9MIT8_9ACTO</name>
<protein>
    <recommendedName>
        <fullName evidence="2">AB hydrolase-1 domain-containing protein</fullName>
    </recommendedName>
</protein>
<dbReference type="GO" id="GO:0047372">
    <property type="term" value="F:monoacylglycerol lipase activity"/>
    <property type="evidence" value="ECO:0007669"/>
    <property type="project" value="TreeGrafter"/>
</dbReference>
<dbReference type="GO" id="GO:0046464">
    <property type="term" value="P:acylglycerol catabolic process"/>
    <property type="evidence" value="ECO:0007669"/>
    <property type="project" value="TreeGrafter"/>
</dbReference>
<evidence type="ECO:0000256" key="1">
    <source>
        <dbReference type="SAM" id="MobiDB-lite"/>
    </source>
</evidence>
<evidence type="ECO:0000259" key="2">
    <source>
        <dbReference type="Pfam" id="PF12697"/>
    </source>
</evidence>
<keyword evidence="4" id="KW-1185">Reference proteome</keyword>